<feature type="compositionally biased region" description="Polar residues" evidence="1">
    <location>
        <begin position="91"/>
        <end position="110"/>
    </location>
</feature>
<feature type="chain" id="PRO_5016696305" description="DUF481 domain-containing protein" evidence="2">
    <location>
        <begin position="19"/>
        <end position="303"/>
    </location>
</feature>
<reference evidence="3 4" key="1">
    <citation type="journal article" date="2018" name="Microbiome">
        <title>Fine metagenomic profile of the Mediterranean stratified and mixed water columns revealed by assembly and recruitment.</title>
        <authorList>
            <person name="Haro-Moreno J.M."/>
            <person name="Lopez-Perez M."/>
            <person name="De La Torre J.R."/>
            <person name="Picazo A."/>
            <person name="Camacho A."/>
            <person name="Rodriguez-Valera F."/>
        </authorList>
    </citation>
    <scope>NUCLEOTIDE SEQUENCE [LARGE SCALE GENOMIC DNA]</scope>
    <source>
        <strain evidence="3">MED-G50</strain>
    </source>
</reference>
<protein>
    <recommendedName>
        <fullName evidence="5">DUF481 domain-containing protein</fullName>
    </recommendedName>
</protein>
<dbReference type="EMBL" id="QOQK01000005">
    <property type="protein sequence ID" value="RCL85031.1"/>
    <property type="molecule type" value="Genomic_DNA"/>
</dbReference>
<sequence>MFRHILIFLISLTLSACGGGGGGGGYGGNSLTQNNGDTSIPGAGPTTTENSAITLYTSDGEQYSGEYHQMENGTYHSGTTHDATLPEGHQILTQTPPANPTEVPNTTRTQSSGYSDNSGSGYGLAQSKFDIFNNVYEAEGVTIVTNLPQNFQLPFKGTNLSVFTTSNISRKNELLSSIERYTTGLTFELNNISDYKLLSSLGVSHISGYGDFEDALGTVLELQMKSTSQDPSSITFRVSSFVHPIRGSFYNFDREDETYEVRYEKKFYIANHKLGVELNYKDKSSSVNTYDFDTLKVIFKADF</sequence>
<evidence type="ECO:0000256" key="2">
    <source>
        <dbReference type="SAM" id="SignalP"/>
    </source>
</evidence>
<dbReference type="PROSITE" id="PS51257">
    <property type="entry name" value="PROKAR_LIPOPROTEIN"/>
    <property type="match status" value="1"/>
</dbReference>
<feature type="signal peptide" evidence="2">
    <location>
        <begin position="1"/>
        <end position="18"/>
    </location>
</feature>
<name>A0A368EKZ9_9PROT</name>
<organism evidence="3 4">
    <name type="scientific">PS1 clade bacterium</name>
    <dbReference type="NCBI Taxonomy" id="2175152"/>
    <lineage>
        <taxon>Bacteria</taxon>
        <taxon>Pseudomonadati</taxon>
        <taxon>Pseudomonadota</taxon>
        <taxon>Alphaproteobacteria</taxon>
        <taxon>PS1 clade</taxon>
    </lineage>
</organism>
<gene>
    <name evidence="3" type="ORF">DBW64_01950</name>
</gene>
<evidence type="ECO:0008006" key="5">
    <source>
        <dbReference type="Google" id="ProtNLM"/>
    </source>
</evidence>
<evidence type="ECO:0000313" key="3">
    <source>
        <dbReference type="EMBL" id="RCL85031.1"/>
    </source>
</evidence>
<dbReference type="AlphaFoldDB" id="A0A368EKZ9"/>
<evidence type="ECO:0000313" key="4">
    <source>
        <dbReference type="Proteomes" id="UP000252289"/>
    </source>
</evidence>
<proteinExistence type="predicted"/>
<dbReference type="Proteomes" id="UP000252289">
    <property type="component" value="Unassembled WGS sequence"/>
</dbReference>
<keyword evidence="2" id="KW-0732">Signal</keyword>
<accession>A0A368EKZ9</accession>
<comment type="caution">
    <text evidence="3">The sequence shown here is derived from an EMBL/GenBank/DDBJ whole genome shotgun (WGS) entry which is preliminary data.</text>
</comment>
<evidence type="ECO:0000256" key="1">
    <source>
        <dbReference type="SAM" id="MobiDB-lite"/>
    </source>
</evidence>
<feature type="region of interest" description="Disordered" evidence="1">
    <location>
        <begin position="90"/>
        <end position="119"/>
    </location>
</feature>